<keyword evidence="7 8" id="KW-0472">Membrane</keyword>
<keyword evidence="5 8" id="KW-1133">Transmembrane helix</keyword>
<keyword evidence="3" id="KW-1003">Cell membrane</keyword>
<evidence type="ECO:0000256" key="2">
    <source>
        <dbReference type="ARBA" id="ARBA00022448"/>
    </source>
</evidence>
<keyword evidence="10" id="KW-1185">Reference proteome</keyword>
<dbReference type="Pfam" id="PF25539">
    <property type="entry name" value="Bestrophin_2"/>
    <property type="match status" value="1"/>
</dbReference>
<evidence type="ECO:0000256" key="8">
    <source>
        <dbReference type="SAM" id="Phobius"/>
    </source>
</evidence>
<name>A0AAD3H896_9STRA</name>
<dbReference type="EMBL" id="BLLK01000047">
    <property type="protein sequence ID" value="GFH53599.1"/>
    <property type="molecule type" value="Genomic_DNA"/>
</dbReference>
<dbReference type="AlphaFoldDB" id="A0AAD3H896"/>
<protein>
    <recommendedName>
        <fullName evidence="11">Bestrophin homolog</fullName>
    </recommendedName>
</protein>
<gene>
    <name evidence="9" type="ORF">CTEN210_10075</name>
</gene>
<feature type="transmembrane region" description="Helical" evidence="8">
    <location>
        <begin position="12"/>
        <end position="30"/>
    </location>
</feature>
<evidence type="ECO:0000256" key="5">
    <source>
        <dbReference type="ARBA" id="ARBA00022989"/>
    </source>
</evidence>
<comment type="caution">
    <text evidence="9">The sequence shown here is derived from an EMBL/GenBank/DDBJ whole genome shotgun (WGS) entry which is preliminary data.</text>
</comment>
<evidence type="ECO:0000313" key="9">
    <source>
        <dbReference type="EMBL" id="GFH53599.1"/>
    </source>
</evidence>
<accession>A0AAD3H896</accession>
<evidence type="ECO:0000256" key="1">
    <source>
        <dbReference type="ARBA" id="ARBA00004651"/>
    </source>
</evidence>
<dbReference type="GO" id="GO:0005886">
    <property type="term" value="C:plasma membrane"/>
    <property type="evidence" value="ECO:0007669"/>
    <property type="project" value="UniProtKB-SubCell"/>
</dbReference>
<proteinExistence type="predicted"/>
<evidence type="ECO:0000256" key="7">
    <source>
        <dbReference type="ARBA" id="ARBA00023136"/>
    </source>
</evidence>
<organism evidence="9 10">
    <name type="scientific">Chaetoceros tenuissimus</name>
    <dbReference type="NCBI Taxonomy" id="426638"/>
    <lineage>
        <taxon>Eukaryota</taxon>
        <taxon>Sar</taxon>
        <taxon>Stramenopiles</taxon>
        <taxon>Ochrophyta</taxon>
        <taxon>Bacillariophyta</taxon>
        <taxon>Coscinodiscophyceae</taxon>
        <taxon>Chaetocerotophycidae</taxon>
        <taxon>Chaetocerotales</taxon>
        <taxon>Chaetocerotaceae</taxon>
        <taxon>Chaetoceros</taxon>
    </lineage>
</organism>
<reference evidence="9 10" key="1">
    <citation type="journal article" date="2021" name="Sci. Rep.">
        <title>The genome of the diatom Chaetoceros tenuissimus carries an ancient integrated fragment of an extant virus.</title>
        <authorList>
            <person name="Hongo Y."/>
            <person name="Kimura K."/>
            <person name="Takaki Y."/>
            <person name="Yoshida Y."/>
            <person name="Baba S."/>
            <person name="Kobayashi G."/>
            <person name="Nagasaki K."/>
            <person name="Hano T."/>
            <person name="Tomaru Y."/>
        </authorList>
    </citation>
    <scope>NUCLEOTIDE SEQUENCE [LARGE SCALE GENOMIC DNA]</scope>
    <source>
        <strain evidence="9 10">NIES-3715</strain>
    </source>
</reference>
<dbReference type="InterPro" id="IPR044669">
    <property type="entry name" value="YneE/VCCN1/2-like"/>
</dbReference>
<evidence type="ECO:0000256" key="3">
    <source>
        <dbReference type="ARBA" id="ARBA00022475"/>
    </source>
</evidence>
<dbReference type="Proteomes" id="UP001054902">
    <property type="component" value="Unassembled WGS sequence"/>
</dbReference>
<dbReference type="GO" id="GO:0005254">
    <property type="term" value="F:chloride channel activity"/>
    <property type="evidence" value="ECO:0007669"/>
    <property type="project" value="InterPro"/>
</dbReference>
<dbReference type="PANTHER" id="PTHR33281:SF19">
    <property type="entry name" value="VOLTAGE-DEPENDENT ANION CHANNEL-FORMING PROTEIN YNEE"/>
    <property type="match status" value="1"/>
</dbReference>
<keyword evidence="6" id="KW-0406">Ion transport</keyword>
<evidence type="ECO:0008006" key="11">
    <source>
        <dbReference type="Google" id="ProtNLM"/>
    </source>
</evidence>
<feature type="transmembrane region" description="Helical" evidence="8">
    <location>
        <begin position="139"/>
        <end position="160"/>
    </location>
</feature>
<keyword evidence="4 8" id="KW-0812">Transmembrane</keyword>
<feature type="transmembrane region" description="Helical" evidence="8">
    <location>
        <begin position="172"/>
        <end position="192"/>
    </location>
</feature>
<comment type="subcellular location">
    <subcellularLocation>
        <location evidence="1">Cell membrane</location>
        <topology evidence="1">Multi-pass membrane protein</topology>
    </subcellularLocation>
</comment>
<keyword evidence="2" id="KW-0813">Transport</keyword>
<evidence type="ECO:0000256" key="4">
    <source>
        <dbReference type="ARBA" id="ARBA00022692"/>
    </source>
</evidence>
<sequence length="449" mass="51725">MKLYVSSLGVQLLPILFVSYATAFSGRYTANLASHTLFRQTSGRSRKIQPVYSYLQKENTKYHNDKEITEKDSLLRFSKDVKHVLHELRGSPVDLTLPKLFRNTNRLSYSNTWALEDWERHYSRKRYFRYILNFPKSRLLFRILPQMSLLTIWTVLVIWVENMFVKKVHIPLAPLGIVSTFVAFLLTTRSNMGLSRLDEGRKAWSKVVLHTKEMAHLISAFIYPHDKQLALKLGREVSCFAWLLKSQLRFVPEEDIADIVNTMIVDKRDARYILQQRQKPLAVVMRIRQAIHHLGKKGKLSTAEEMALDHTAHSLSEVITSTGRIRASPIPVLYTSHTTRLLTFYLASLPTSLYLSGMDGIVTLLITWAVGFAMLGLDELSHLCEQPFRLMPMYQISKRSMLAVADAFTCRPPPLDEDELDDESHLSQKELTTYWNSDDATKLSDDVME</sequence>
<dbReference type="PANTHER" id="PTHR33281">
    <property type="entry name" value="UPF0187 PROTEIN YNEE"/>
    <property type="match status" value="1"/>
</dbReference>
<feature type="transmembrane region" description="Helical" evidence="8">
    <location>
        <begin position="353"/>
        <end position="377"/>
    </location>
</feature>
<evidence type="ECO:0000256" key="6">
    <source>
        <dbReference type="ARBA" id="ARBA00023065"/>
    </source>
</evidence>
<evidence type="ECO:0000313" key="10">
    <source>
        <dbReference type="Proteomes" id="UP001054902"/>
    </source>
</evidence>